<dbReference type="EMBL" id="FMXR01000008">
    <property type="protein sequence ID" value="SDB16086.1"/>
    <property type="molecule type" value="Genomic_DNA"/>
</dbReference>
<dbReference type="RefSeq" id="WP_090173276.1">
    <property type="nucleotide sequence ID" value="NZ_FMXR01000008.1"/>
</dbReference>
<evidence type="ECO:0000259" key="10">
    <source>
        <dbReference type="Pfam" id="PF02911"/>
    </source>
</evidence>
<dbReference type="PROSITE" id="PS00373">
    <property type="entry name" value="GART"/>
    <property type="match status" value="1"/>
</dbReference>
<dbReference type="STRING" id="1732.SAMN02910417_01221"/>
<keyword evidence="6 8" id="KW-0648">Protein biosynthesis</keyword>
<feature type="domain" description="Formyl transferase C-terminal" evidence="10">
    <location>
        <begin position="204"/>
        <end position="300"/>
    </location>
</feature>
<dbReference type="Pfam" id="PF00551">
    <property type="entry name" value="Formyl_trans_N"/>
    <property type="match status" value="1"/>
</dbReference>
<dbReference type="InterPro" id="IPR005794">
    <property type="entry name" value="Fmt"/>
</dbReference>
<dbReference type="NCBIfam" id="TIGR00460">
    <property type="entry name" value="fmt"/>
    <property type="match status" value="1"/>
</dbReference>
<dbReference type="Pfam" id="PF02911">
    <property type="entry name" value="Formyl_trans_C"/>
    <property type="match status" value="1"/>
</dbReference>
<name>A0A1G6B5Z8_EUBOX</name>
<organism evidence="11 12">
    <name type="scientific">Eubacterium oxidoreducens</name>
    <dbReference type="NCBI Taxonomy" id="1732"/>
    <lineage>
        <taxon>Bacteria</taxon>
        <taxon>Bacillati</taxon>
        <taxon>Bacillota</taxon>
        <taxon>Clostridia</taxon>
        <taxon>Eubacteriales</taxon>
        <taxon>Eubacteriaceae</taxon>
        <taxon>Eubacterium</taxon>
    </lineage>
</organism>
<evidence type="ECO:0000259" key="9">
    <source>
        <dbReference type="Pfam" id="PF00551"/>
    </source>
</evidence>
<dbReference type="CDD" id="cd08646">
    <property type="entry name" value="FMT_core_Met-tRNA-FMT_N"/>
    <property type="match status" value="1"/>
</dbReference>
<dbReference type="InterPro" id="IPR044135">
    <property type="entry name" value="Met-tRNA-FMT_C"/>
</dbReference>
<dbReference type="Gene3D" id="3.40.50.170">
    <property type="entry name" value="Formyl transferase, N-terminal domain"/>
    <property type="match status" value="1"/>
</dbReference>
<comment type="catalytic activity">
    <reaction evidence="7 8">
        <text>L-methionyl-tRNA(fMet) + (6R)-10-formyltetrahydrofolate = N-formyl-L-methionyl-tRNA(fMet) + (6S)-5,6,7,8-tetrahydrofolate + H(+)</text>
        <dbReference type="Rhea" id="RHEA:24380"/>
        <dbReference type="Rhea" id="RHEA-COMP:9952"/>
        <dbReference type="Rhea" id="RHEA-COMP:9953"/>
        <dbReference type="ChEBI" id="CHEBI:15378"/>
        <dbReference type="ChEBI" id="CHEBI:57453"/>
        <dbReference type="ChEBI" id="CHEBI:78530"/>
        <dbReference type="ChEBI" id="CHEBI:78844"/>
        <dbReference type="ChEBI" id="CHEBI:195366"/>
        <dbReference type="EC" id="2.1.2.9"/>
    </reaction>
</comment>
<evidence type="ECO:0000256" key="4">
    <source>
        <dbReference type="ARBA" id="ARBA00016014"/>
    </source>
</evidence>
<keyword evidence="5 8" id="KW-0808">Transferase</keyword>
<comment type="similarity">
    <text evidence="2 8">Belongs to the Fmt family.</text>
</comment>
<evidence type="ECO:0000256" key="7">
    <source>
        <dbReference type="ARBA" id="ARBA00048558"/>
    </source>
</evidence>
<gene>
    <name evidence="8" type="primary">fmt</name>
    <name evidence="11" type="ORF">SAMN02910417_01221</name>
</gene>
<evidence type="ECO:0000256" key="5">
    <source>
        <dbReference type="ARBA" id="ARBA00022679"/>
    </source>
</evidence>
<dbReference type="CDD" id="cd08704">
    <property type="entry name" value="Met_tRNA_FMT_C"/>
    <property type="match status" value="1"/>
</dbReference>
<dbReference type="PANTHER" id="PTHR11138">
    <property type="entry name" value="METHIONYL-TRNA FORMYLTRANSFERASE"/>
    <property type="match status" value="1"/>
</dbReference>
<evidence type="ECO:0000313" key="11">
    <source>
        <dbReference type="EMBL" id="SDB16086.1"/>
    </source>
</evidence>
<dbReference type="GO" id="GO:0004479">
    <property type="term" value="F:methionyl-tRNA formyltransferase activity"/>
    <property type="evidence" value="ECO:0007669"/>
    <property type="project" value="UniProtKB-UniRule"/>
</dbReference>
<protein>
    <recommendedName>
        <fullName evidence="4 8">Methionyl-tRNA formyltransferase</fullName>
        <ecNumber evidence="3 8">2.1.2.9</ecNumber>
    </recommendedName>
</protein>
<keyword evidence="12" id="KW-1185">Reference proteome</keyword>
<proteinExistence type="inferred from homology"/>
<sequence>MRVIFMGTPDFSVGTLKALYEAGHEIALVVSQPDKAKGRGNKMQPTPVKEAALELGLSVYQPKRVREEQSIEYLRSFNADIIVVVAFGQILPKEILSMPKYCCVNVHASLLPKYRGAAPIQWAVINGEKVSGVTTMRMDEGLDTGDMIMTKEVPLAPDETGGSLFDRLAEVGAHLCVKTLEAIEQGTAVYTKQNHEQATITHMIKKKDGRIDFSKSAIEIERLIRGMNPWPSAYTYLNNKMLKVWSAQACEGDEKGVEGEIIEACRDGIRVQTGDGILILKEVQLEGKKRMSADAFLRGYKVEAGEILGKDEQ</sequence>
<dbReference type="HAMAP" id="MF_00182">
    <property type="entry name" value="Formyl_trans"/>
    <property type="match status" value="1"/>
</dbReference>
<dbReference type="InterPro" id="IPR036477">
    <property type="entry name" value="Formyl_transf_N_sf"/>
</dbReference>
<evidence type="ECO:0000256" key="6">
    <source>
        <dbReference type="ARBA" id="ARBA00022917"/>
    </source>
</evidence>
<dbReference type="InterPro" id="IPR041711">
    <property type="entry name" value="Met-tRNA-FMT_N"/>
</dbReference>
<dbReference type="InterPro" id="IPR005793">
    <property type="entry name" value="Formyl_trans_C"/>
</dbReference>
<dbReference type="OrthoDB" id="9802815at2"/>
<evidence type="ECO:0000256" key="2">
    <source>
        <dbReference type="ARBA" id="ARBA00010699"/>
    </source>
</evidence>
<feature type="domain" description="Formyl transferase N-terminal" evidence="9">
    <location>
        <begin position="1"/>
        <end position="179"/>
    </location>
</feature>
<dbReference type="InterPro" id="IPR001555">
    <property type="entry name" value="GART_AS"/>
</dbReference>
<evidence type="ECO:0000256" key="8">
    <source>
        <dbReference type="HAMAP-Rule" id="MF_00182"/>
    </source>
</evidence>
<comment type="function">
    <text evidence="1 8">Attaches a formyl group to the free amino group of methionyl-tRNA(fMet). The formyl group appears to play a dual role in the initiator identity of N-formylmethionyl-tRNA by promoting its recognition by IF2 and preventing the misappropriation of this tRNA by the elongation apparatus.</text>
</comment>
<dbReference type="InterPro" id="IPR037022">
    <property type="entry name" value="Formyl_trans_C_sf"/>
</dbReference>
<dbReference type="PANTHER" id="PTHR11138:SF5">
    <property type="entry name" value="METHIONYL-TRNA FORMYLTRANSFERASE, MITOCHONDRIAL"/>
    <property type="match status" value="1"/>
</dbReference>
<dbReference type="AlphaFoldDB" id="A0A1G6B5Z8"/>
<evidence type="ECO:0000256" key="3">
    <source>
        <dbReference type="ARBA" id="ARBA00012261"/>
    </source>
</evidence>
<accession>A0A1G6B5Z8</accession>
<dbReference type="InterPro" id="IPR011034">
    <property type="entry name" value="Formyl_transferase-like_C_sf"/>
</dbReference>
<dbReference type="Gene3D" id="3.10.25.10">
    <property type="entry name" value="Formyl transferase, C-terminal domain"/>
    <property type="match status" value="1"/>
</dbReference>
<feature type="binding site" evidence="8">
    <location>
        <begin position="109"/>
        <end position="112"/>
    </location>
    <ligand>
        <name>(6S)-5,6,7,8-tetrahydrofolate</name>
        <dbReference type="ChEBI" id="CHEBI:57453"/>
    </ligand>
</feature>
<dbReference type="SUPFAM" id="SSF53328">
    <property type="entry name" value="Formyltransferase"/>
    <property type="match status" value="1"/>
</dbReference>
<dbReference type="EC" id="2.1.2.9" evidence="3 8"/>
<dbReference type="SUPFAM" id="SSF50486">
    <property type="entry name" value="FMT C-terminal domain-like"/>
    <property type="match status" value="1"/>
</dbReference>
<evidence type="ECO:0000256" key="1">
    <source>
        <dbReference type="ARBA" id="ARBA00002606"/>
    </source>
</evidence>
<reference evidence="11 12" key="1">
    <citation type="submission" date="2016-10" db="EMBL/GenBank/DDBJ databases">
        <authorList>
            <person name="de Groot N.N."/>
        </authorList>
    </citation>
    <scope>NUCLEOTIDE SEQUENCE [LARGE SCALE GENOMIC DNA]</scope>
    <source>
        <strain evidence="11 12">DSM 3217</strain>
    </source>
</reference>
<dbReference type="GO" id="GO:0005829">
    <property type="term" value="C:cytosol"/>
    <property type="evidence" value="ECO:0007669"/>
    <property type="project" value="TreeGrafter"/>
</dbReference>
<dbReference type="InterPro" id="IPR002376">
    <property type="entry name" value="Formyl_transf_N"/>
</dbReference>
<evidence type="ECO:0000313" key="12">
    <source>
        <dbReference type="Proteomes" id="UP000199228"/>
    </source>
</evidence>
<dbReference type="Proteomes" id="UP000199228">
    <property type="component" value="Unassembled WGS sequence"/>
</dbReference>